<dbReference type="STRING" id="225359.A0A2S4PVY4"/>
<evidence type="ECO:0000313" key="2">
    <source>
        <dbReference type="EMBL" id="POS86184.1"/>
    </source>
</evidence>
<proteinExistence type="predicted"/>
<keyword evidence="3" id="KW-1185">Reference proteome</keyword>
<dbReference type="EMBL" id="PEDP01000388">
    <property type="protein sequence ID" value="POS86184.1"/>
    <property type="molecule type" value="Genomic_DNA"/>
</dbReference>
<dbReference type="SUPFAM" id="SSF53098">
    <property type="entry name" value="Ribonuclease H-like"/>
    <property type="match status" value="1"/>
</dbReference>
<comment type="caution">
    <text evidence="2">The sequence shown here is derived from an EMBL/GenBank/DDBJ whole genome shotgun (WGS) entry which is preliminary data.</text>
</comment>
<dbReference type="AlphaFoldDB" id="A0A2S4PVY4"/>
<dbReference type="PANTHER" id="PTHR33481:SF1">
    <property type="entry name" value="ENDONUCLEASE_EXONUCLEASE_PHOSPHATASE DOMAIN-CONTAINING PROTEIN-RELATED"/>
    <property type="match status" value="1"/>
</dbReference>
<evidence type="ECO:0000259" key="1">
    <source>
        <dbReference type="PROSITE" id="PS50879"/>
    </source>
</evidence>
<dbReference type="InterPro" id="IPR002156">
    <property type="entry name" value="RNaseH_domain"/>
</dbReference>
<accession>A0A2S4PVY4</accession>
<dbReference type="OrthoDB" id="4939572at2759"/>
<sequence>MANQSTQWLDIWLDRKLFFLNHATKWAVKAVSVSGFLRRLNNSQRGSSPQLVRQAIKAYIIPIALYRAEFWYPGTTDFAWRNGKQVSGINRAVISGLRAFLPVSKTVTLPTLYREPGILSAIELLKHDRTHQALRIQSLQSLDELRPLKQRALEQIALLRRNQSAHRSIILNYTHGSCQSLDSTRGGYIAYQSDHKIISGNFRSHDFAAAMDAEITAIAEGVESINRNFPIHLARNLIVYSHNKTAVDIYYGRIPLSSQVQALRIYQLQRDRLLRRRLPHIALGTVVCEWILWHSNNLGNDEVDRLVKLWSKLSVPSIHGYIYTASKEIVRTLITNYSEE</sequence>
<name>A0A2S4PVY4_9PEZI</name>
<dbReference type="InterPro" id="IPR036397">
    <property type="entry name" value="RNaseH_sf"/>
</dbReference>
<dbReference type="GO" id="GO:0004523">
    <property type="term" value="F:RNA-DNA hybrid ribonuclease activity"/>
    <property type="evidence" value="ECO:0007669"/>
    <property type="project" value="InterPro"/>
</dbReference>
<dbReference type="GO" id="GO:0003676">
    <property type="term" value="F:nucleic acid binding"/>
    <property type="evidence" value="ECO:0007669"/>
    <property type="project" value="InterPro"/>
</dbReference>
<dbReference type="PROSITE" id="PS50879">
    <property type="entry name" value="RNASE_H_1"/>
    <property type="match status" value="1"/>
</dbReference>
<protein>
    <recommendedName>
        <fullName evidence="1">RNase H type-1 domain-containing protein</fullName>
    </recommendedName>
</protein>
<organism evidence="2 3">
    <name type="scientific">Erysiphe pulchra</name>
    <dbReference type="NCBI Taxonomy" id="225359"/>
    <lineage>
        <taxon>Eukaryota</taxon>
        <taxon>Fungi</taxon>
        <taxon>Dikarya</taxon>
        <taxon>Ascomycota</taxon>
        <taxon>Pezizomycotina</taxon>
        <taxon>Leotiomycetes</taxon>
        <taxon>Erysiphales</taxon>
        <taxon>Erysiphaceae</taxon>
        <taxon>Erysiphe</taxon>
    </lineage>
</organism>
<feature type="domain" description="RNase H type-1" evidence="1">
    <location>
        <begin position="166"/>
        <end position="312"/>
    </location>
</feature>
<dbReference type="InterPro" id="IPR012337">
    <property type="entry name" value="RNaseH-like_sf"/>
</dbReference>
<dbReference type="Proteomes" id="UP000237438">
    <property type="component" value="Unassembled WGS sequence"/>
</dbReference>
<dbReference type="Gene3D" id="3.30.420.10">
    <property type="entry name" value="Ribonuclease H-like superfamily/Ribonuclease H"/>
    <property type="match status" value="1"/>
</dbReference>
<reference evidence="2 3" key="1">
    <citation type="submission" date="2017-10" db="EMBL/GenBank/DDBJ databases">
        <title>Development of genomic resources for the powdery mildew, Erysiphe pulchra.</title>
        <authorList>
            <person name="Wadl P.A."/>
            <person name="Mack B.M."/>
            <person name="Moore G."/>
            <person name="Beltz S.B."/>
        </authorList>
    </citation>
    <scope>NUCLEOTIDE SEQUENCE [LARGE SCALE GENOMIC DNA]</scope>
    <source>
        <strain evidence="2">Cflorida</strain>
    </source>
</reference>
<dbReference type="PANTHER" id="PTHR33481">
    <property type="entry name" value="REVERSE TRANSCRIPTASE"/>
    <property type="match status" value="1"/>
</dbReference>
<gene>
    <name evidence="2" type="ORF">EPUL_004045</name>
</gene>
<evidence type="ECO:0000313" key="3">
    <source>
        <dbReference type="Proteomes" id="UP000237438"/>
    </source>
</evidence>